<keyword evidence="3" id="KW-0540">Nuclease</keyword>
<keyword evidence="3" id="KW-0255">Endonuclease</keyword>
<organism evidence="4 6">
    <name type="scientific">Odoribacter splanchnicus</name>
    <dbReference type="NCBI Taxonomy" id="28118"/>
    <lineage>
        <taxon>Bacteria</taxon>
        <taxon>Pseudomonadati</taxon>
        <taxon>Bacteroidota</taxon>
        <taxon>Bacteroidia</taxon>
        <taxon>Bacteroidales</taxon>
        <taxon>Odoribacteraceae</taxon>
        <taxon>Odoribacter</taxon>
    </lineage>
</organism>
<dbReference type="CDD" id="cd09084">
    <property type="entry name" value="EEP-2"/>
    <property type="match status" value="1"/>
</dbReference>
<dbReference type="Gene3D" id="3.60.10.10">
    <property type="entry name" value="Endonuclease/exonuclease/phosphatase"/>
    <property type="match status" value="1"/>
</dbReference>
<proteinExistence type="predicted"/>
<name>A0A3D4Z9M0_9BACT</name>
<comment type="caution">
    <text evidence="4">The sequence shown here is derived from an EMBL/GenBank/DDBJ whole genome shotgun (WGS) entry which is preliminary data.</text>
</comment>
<dbReference type="EMBL" id="QSCO01000001">
    <property type="protein sequence ID" value="RGY09759.1"/>
    <property type="molecule type" value="Genomic_DNA"/>
</dbReference>
<dbReference type="Proteomes" id="UP001199750">
    <property type="component" value="Unassembled WGS sequence"/>
</dbReference>
<keyword evidence="1" id="KW-0472">Membrane</keyword>
<evidence type="ECO:0000313" key="5">
    <source>
        <dbReference type="EMBL" id="RGY09759.1"/>
    </source>
</evidence>
<dbReference type="EMBL" id="JAKNDN010000001">
    <property type="protein sequence ID" value="MCG4958280.1"/>
    <property type="molecule type" value="Genomic_DNA"/>
</dbReference>
<sequence length="353" mass="40936">MLKILDKIVYIVSLIAAFGLIGAYLSPIINPNTFVFFSLLGLAYPYLLIGNFILLLYWIFRWKRRTWQIVVVIAIGYPTFRTYYGTAKTETGDASYDLSLLSYNIRYFDVYGWSNQKNTREKLFNYLNKFDGDVICLQEFLMNGNPDRRKTVIEQLHTYPYYYIEKDMAIFSRLPILHKGHLTFAPGYSSSCIYGDFKLGKDTVRLYSVHLESYKLGKKERQFMKEISSGLKGNDIPEGVKNLTTRLMIANKNRAHQAEEIQRHIDGSPYPVILCGDFNDTPLSYTYRQLSRKLTDSFIEKGRGIGNTYIGEFPSFRIDYVLHSPTLYTVGYIREDITLSDHYPIKVKIRKGS</sequence>
<dbReference type="InterPro" id="IPR005135">
    <property type="entry name" value="Endo/exonuclease/phosphatase"/>
</dbReference>
<dbReference type="InterPro" id="IPR051916">
    <property type="entry name" value="GPI-anchor_lipid_remodeler"/>
</dbReference>
<dbReference type="SUPFAM" id="SSF56219">
    <property type="entry name" value="DNase I-like"/>
    <property type="match status" value="1"/>
</dbReference>
<dbReference type="GO" id="GO:0006506">
    <property type="term" value="P:GPI anchor biosynthetic process"/>
    <property type="evidence" value="ECO:0007669"/>
    <property type="project" value="TreeGrafter"/>
</dbReference>
<feature type="transmembrane region" description="Helical" evidence="1">
    <location>
        <begin position="7"/>
        <end position="29"/>
    </location>
</feature>
<feature type="transmembrane region" description="Helical" evidence="1">
    <location>
        <begin position="35"/>
        <end position="60"/>
    </location>
</feature>
<evidence type="ECO:0000259" key="2">
    <source>
        <dbReference type="Pfam" id="PF03372"/>
    </source>
</evidence>
<evidence type="ECO:0000256" key="1">
    <source>
        <dbReference type="SAM" id="Phobius"/>
    </source>
</evidence>
<keyword evidence="1" id="KW-1133">Transmembrane helix</keyword>
<evidence type="ECO:0000313" key="7">
    <source>
        <dbReference type="Proteomes" id="UP000284434"/>
    </source>
</evidence>
<protein>
    <submittedName>
        <fullName evidence="3">Endonuclease/exonuclease/phosphatase family protein</fullName>
    </submittedName>
</protein>
<dbReference type="AlphaFoldDB" id="A0A3D4Z9M0"/>
<dbReference type="Pfam" id="PF03372">
    <property type="entry name" value="Exo_endo_phos"/>
    <property type="match status" value="1"/>
</dbReference>
<dbReference type="InterPro" id="IPR036691">
    <property type="entry name" value="Endo/exonu/phosph_ase_sf"/>
</dbReference>
<accession>A0A3D4Z9M0</accession>
<dbReference type="Proteomes" id="UP000283426">
    <property type="component" value="Unassembled WGS sequence"/>
</dbReference>
<dbReference type="RefSeq" id="WP_118102547.1">
    <property type="nucleotide sequence ID" value="NZ_CABJFF010000010.1"/>
</dbReference>
<reference evidence="6 7" key="1">
    <citation type="submission" date="2018-08" db="EMBL/GenBank/DDBJ databases">
        <title>A genome reference for cultivated species of the human gut microbiota.</title>
        <authorList>
            <person name="Zou Y."/>
            <person name="Xue W."/>
            <person name="Luo G."/>
        </authorList>
    </citation>
    <scope>NUCLEOTIDE SEQUENCE [LARGE SCALE GENOMIC DNA]</scope>
    <source>
        <strain evidence="4 6">AF14-6AC</strain>
        <strain evidence="5 7">OF03-11</strain>
    </source>
</reference>
<evidence type="ECO:0000313" key="3">
    <source>
        <dbReference type="EMBL" id="MCG4958280.1"/>
    </source>
</evidence>
<dbReference type="PANTHER" id="PTHR14859">
    <property type="entry name" value="CALCOFLUOR WHITE HYPERSENSITIVE PROTEIN PRECURSOR"/>
    <property type="match status" value="1"/>
</dbReference>
<dbReference type="GO" id="GO:0016020">
    <property type="term" value="C:membrane"/>
    <property type="evidence" value="ECO:0007669"/>
    <property type="project" value="GOC"/>
</dbReference>
<dbReference type="GO" id="GO:0004519">
    <property type="term" value="F:endonuclease activity"/>
    <property type="evidence" value="ECO:0007669"/>
    <property type="project" value="UniProtKB-KW"/>
</dbReference>
<reference evidence="3" key="2">
    <citation type="submission" date="2022-01" db="EMBL/GenBank/DDBJ databases">
        <title>Collection of gut derived symbiotic bacterial strains cultured from healthy donors.</title>
        <authorList>
            <person name="Lin H."/>
            <person name="Kohout C."/>
            <person name="Waligurski E."/>
            <person name="Pamer E.G."/>
        </authorList>
    </citation>
    <scope>NUCLEOTIDE SEQUENCE</scope>
    <source>
        <strain evidence="3">DFI.1.149</strain>
    </source>
</reference>
<evidence type="ECO:0000313" key="6">
    <source>
        <dbReference type="Proteomes" id="UP000283426"/>
    </source>
</evidence>
<feature type="domain" description="Endonuclease/exonuclease/phosphatase" evidence="2">
    <location>
        <begin position="101"/>
        <end position="342"/>
    </location>
</feature>
<dbReference type="PANTHER" id="PTHR14859:SF15">
    <property type="entry name" value="ENDONUCLEASE_EXONUCLEASE_PHOSPHATASE DOMAIN-CONTAINING PROTEIN"/>
    <property type="match status" value="1"/>
</dbReference>
<dbReference type="EMBL" id="QRYW01000039">
    <property type="protein sequence ID" value="RGV20557.1"/>
    <property type="molecule type" value="Genomic_DNA"/>
</dbReference>
<gene>
    <name evidence="4" type="ORF">DWW24_15990</name>
    <name evidence="5" type="ORF">DXA53_00195</name>
    <name evidence="3" type="ORF">L0P03_00200</name>
</gene>
<dbReference type="Proteomes" id="UP000284434">
    <property type="component" value="Unassembled WGS sequence"/>
</dbReference>
<keyword evidence="1" id="KW-0812">Transmembrane</keyword>
<keyword evidence="3" id="KW-0378">Hydrolase</keyword>
<evidence type="ECO:0000313" key="4">
    <source>
        <dbReference type="EMBL" id="RGV20557.1"/>
    </source>
</evidence>